<dbReference type="SUPFAM" id="SSF50685">
    <property type="entry name" value="Barwin-like endoglucanases"/>
    <property type="match status" value="1"/>
</dbReference>
<dbReference type="InterPro" id="IPR036908">
    <property type="entry name" value="RlpA-like_sf"/>
</dbReference>
<protein>
    <recommendedName>
        <fullName evidence="1">LysM domain-containing protein</fullName>
    </recommendedName>
</protein>
<dbReference type="SUPFAM" id="SSF54106">
    <property type="entry name" value="LysM domain"/>
    <property type="match status" value="1"/>
</dbReference>
<evidence type="ECO:0000259" key="1">
    <source>
        <dbReference type="PROSITE" id="PS51782"/>
    </source>
</evidence>
<dbReference type="EMBL" id="JALJOS010000001">
    <property type="protein sequence ID" value="KAK9844895.1"/>
    <property type="molecule type" value="Genomic_DNA"/>
</dbReference>
<comment type="caution">
    <text evidence="2">The sequence shown here is derived from an EMBL/GenBank/DDBJ whole genome shotgun (WGS) entry which is preliminary data.</text>
</comment>
<dbReference type="CDD" id="cd22191">
    <property type="entry name" value="DPBB_RlpA_EXP_N-like"/>
    <property type="match status" value="1"/>
</dbReference>
<dbReference type="AlphaFoldDB" id="A0AAW1SGC3"/>
<organism evidence="2 3">
    <name type="scientific">Apatococcus lobatus</name>
    <dbReference type="NCBI Taxonomy" id="904363"/>
    <lineage>
        <taxon>Eukaryota</taxon>
        <taxon>Viridiplantae</taxon>
        <taxon>Chlorophyta</taxon>
        <taxon>core chlorophytes</taxon>
        <taxon>Trebouxiophyceae</taxon>
        <taxon>Chlorellales</taxon>
        <taxon>Chlorellaceae</taxon>
        <taxon>Apatococcus</taxon>
    </lineage>
</organism>
<dbReference type="Pfam" id="PF01476">
    <property type="entry name" value="LysM"/>
    <property type="match status" value="1"/>
</dbReference>
<evidence type="ECO:0000313" key="3">
    <source>
        <dbReference type="Proteomes" id="UP001438707"/>
    </source>
</evidence>
<dbReference type="SMART" id="SM00257">
    <property type="entry name" value="LysM"/>
    <property type="match status" value="1"/>
</dbReference>
<dbReference type="InterPro" id="IPR018392">
    <property type="entry name" value="LysM"/>
</dbReference>
<gene>
    <name evidence="2" type="ORF">WJX74_008297</name>
</gene>
<feature type="domain" description="LysM" evidence="1">
    <location>
        <begin position="97"/>
        <end position="141"/>
    </location>
</feature>
<dbReference type="InterPro" id="IPR036779">
    <property type="entry name" value="LysM_dom_sf"/>
</dbReference>
<reference evidence="2 3" key="1">
    <citation type="journal article" date="2024" name="Nat. Commun.">
        <title>Phylogenomics reveals the evolutionary origins of lichenization in chlorophyte algae.</title>
        <authorList>
            <person name="Puginier C."/>
            <person name="Libourel C."/>
            <person name="Otte J."/>
            <person name="Skaloud P."/>
            <person name="Haon M."/>
            <person name="Grisel S."/>
            <person name="Petersen M."/>
            <person name="Berrin J.G."/>
            <person name="Delaux P.M."/>
            <person name="Dal Grande F."/>
            <person name="Keller J."/>
        </authorList>
    </citation>
    <scope>NUCLEOTIDE SEQUENCE [LARGE SCALE GENOMIC DNA]</scope>
    <source>
        <strain evidence="2 3">SAG 2145</strain>
    </source>
</reference>
<proteinExistence type="predicted"/>
<dbReference type="Gene3D" id="2.40.40.10">
    <property type="entry name" value="RlpA-like domain"/>
    <property type="match status" value="1"/>
</dbReference>
<name>A0AAW1SGC3_9CHLO</name>
<dbReference type="PROSITE" id="PS51782">
    <property type="entry name" value="LYSM"/>
    <property type="match status" value="1"/>
</dbReference>
<evidence type="ECO:0000313" key="2">
    <source>
        <dbReference type="EMBL" id="KAK9844895.1"/>
    </source>
</evidence>
<sequence length="141" mass="14149">MEAALGYNEFGGGANPNAAPICNGGAGTPYSVTAPNGKSITVKILDKCQACDNDAPHIDLTAGAFQALGYDLSQGVIQGVVYGPAGSSPSGGSSGCQPYTVQSGDTCYAICTAHGQTEAQFDALNPGINCDDLQIGQQICA</sequence>
<dbReference type="CDD" id="cd00118">
    <property type="entry name" value="LysM"/>
    <property type="match status" value="1"/>
</dbReference>
<dbReference type="Proteomes" id="UP001438707">
    <property type="component" value="Unassembled WGS sequence"/>
</dbReference>
<accession>A0AAW1SGC3</accession>
<dbReference type="Gene3D" id="3.10.350.10">
    <property type="entry name" value="LysM domain"/>
    <property type="match status" value="1"/>
</dbReference>
<keyword evidence="3" id="KW-1185">Reference proteome</keyword>